<dbReference type="KEGG" id="vcn:VOLCADRAFT_84675"/>
<feature type="domain" description="Pherophorin" evidence="2">
    <location>
        <begin position="208"/>
        <end position="361"/>
    </location>
</feature>
<accession>Q3HTK8</accession>
<accession>D8UJN5</accession>
<evidence type="ECO:0000313" key="3">
    <source>
        <dbReference type="EMBL" id="ABA41397.1"/>
    </source>
</evidence>
<evidence type="ECO:0000313" key="4">
    <source>
        <dbReference type="EMBL" id="EFJ40053.1"/>
    </source>
</evidence>
<evidence type="ECO:0000259" key="2">
    <source>
        <dbReference type="Pfam" id="PF12499"/>
    </source>
</evidence>
<dbReference type="OrthoDB" id="543229at2759"/>
<reference evidence="4 5" key="2">
    <citation type="journal article" date="2010" name="Science">
        <title>Genomic analysis of organismal complexity in the multicellular green alga Volvox carteri.</title>
        <authorList>
            <person name="Prochnik S.E."/>
            <person name="Umen J."/>
            <person name="Nedelcu A.M."/>
            <person name="Hallmann A."/>
            <person name="Miller S.M."/>
            <person name="Nishii I."/>
            <person name="Ferris P."/>
            <person name="Kuo A."/>
            <person name="Mitros T."/>
            <person name="Fritz-Laylin L.K."/>
            <person name="Hellsten U."/>
            <person name="Chapman J."/>
            <person name="Simakov O."/>
            <person name="Rensing S.A."/>
            <person name="Terry A."/>
            <person name="Pangilinan J."/>
            <person name="Kapitonov V."/>
            <person name="Jurka J."/>
            <person name="Salamov A."/>
            <person name="Shapiro H."/>
            <person name="Schmutz J."/>
            <person name="Grimwood J."/>
            <person name="Lindquist E."/>
            <person name="Lucas S."/>
            <person name="Grigoriev I.V."/>
            <person name="Schmitt R."/>
            <person name="Kirk D."/>
            <person name="Rokhsar D.S."/>
        </authorList>
    </citation>
    <scope>NUCLEOTIDE SEQUENCE [LARGE SCALE GENOMIC DNA]</scope>
    <source>
        <strain evidence="4">Eve</strain>
        <strain evidence="5">f. Nagariensis / Eve</strain>
    </source>
</reference>
<evidence type="ECO:0000256" key="1">
    <source>
        <dbReference type="SAM" id="SignalP"/>
    </source>
</evidence>
<organism evidence="3">
    <name type="scientific">Volvox carteri f. nagariensis</name>
    <dbReference type="NCBI Taxonomy" id="3068"/>
    <lineage>
        <taxon>Eukaryota</taxon>
        <taxon>Viridiplantae</taxon>
        <taxon>Chlorophyta</taxon>
        <taxon>core chlorophytes</taxon>
        <taxon>Chlorophyceae</taxon>
        <taxon>CS clade</taxon>
        <taxon>Chlamydomonadales</taxon>
        <taxon>Volvocaceae</taxon>
        <taxon>Volvox</taxon>
    </lineage>
</organism>
<evidence type="ECO:0000313" key="5">
    <source>
        <dbReference type="Proteomes" id="UP000001058"/>
    </source>
</evidence>
<proteinExistence type="evidence at transcript level"/>
<dbReference type="InterPro" id="IPR024616">
    <property type="entry name" value="Pherophorin"/>
</dbReference>
<reference evidence="3" key="1">
    <citation type="journal article" date="2006" name="Plant J.">
        <title>The pherophorins: common, versatile building blocks in the evolution of extracellular matrix architecture in Volvocales.</title>
        <authorList>
            <person name="Hallmann A."/>
        </authorList>
    </citation>
    <scope>NUCLEOTIDE SEQUENCE</scope>
    <source>
        <strain evidence="3">UTEX 1885</strain>
    </source>
</reference>
<dbReference type="Pfam" id="PF12499">
    <property type="entry name" value="DUF3707"/>
    <property type="match status" value="1"/>
</dbReference>
<gene>
    <name evidence="4" type="primary">phV3</name>
    <name evidence="4" type="ORF">VOLCADRAFT_84675</name>
</gene>
<dbReference type="InParanoid" id="Q3HTK8"/>
<dbReference type="GeneID" id="9621158"/>
<protein>
    <submittedName>
        <fullName evidence="4">Extracellular matrix glycoprotein pherophorin-V3</fullName>
    </submittedName>
    <submittedName>
        <fullName evidence="3">Pherophorin-V3 protein</fullName>
    </submittedName>
</protein>
<keyword evidence="5" id="KW-1185">Reference proteome</keyword>
<dbReference type="EMBL" id="DQ196105">
    <property type="protein sequence ID" value="ABA41397.1"/>
    <property type="molecule type" value="mRNA"/>
</dbReference>
<keyword evidence="1" id="KW-0732">Signal</keyword>
<dbReference type="RefSeq" id="XP_002958865.1">
    <property type="nucleotide sequence ID" value="XM_002958819.1"/>
</dbReference>
<sequence length="370" mass="40684">MAYFSKGAFAFTALLLAIGWWFSASAHEFHDYYSDYPNFPPSLPSGHQPDEDINGSPPDSYPTKSCSFCIVATLQPPAYDVRPYRFDEATCAAIQQKISDFMNSLLEAANIYVFSPFVPTDCSGTQLNVCGAFNGSDVAAVHNVKKALQQQLPVFLELASDNDICQPQLEGYQVVISTEQFVEHRCLDDLSPSSKHCDPWAPFPSCSPSCRCDKNQGVLPYTVSPNWYTQPGNIRWGRNVTEYCFTVNTVDSSQLKPSSCYSVSDALAKIEWSAEDTLRSAVRGFTVYPAGGPMKTIADSWGATGTDTLKVTLNWTEEQANGGVVCVAIQNHITMSNLCKTGYGQCYVSIYNSYKSGSCCPTYRTGPPRQ</sequence>
<dbReference type="Proteomes" id="UP000001058">
    <property type="component" value="Unassembled WGS sequence"/>
</dbReference>
<dbReference type="eggNOG" id="ENOG502R354">
    <property type="taxonomic scope" value="Eukaryota"/>
</dbReference>
<dbReference type="AlphaFoldDB" id="Q3HTK8"/>
<feature type="signal peptide" evidence="1">
    <location>
        <begin position="1"/>
        <end position="26"/>
    </location>
</feature>
<feature type="chain" id="PRO_5007701976" evidence="1">
    <location>
        <begin position="27"/>
        <end position="370"/>
    </location>
</feature>
<dbReference type="EMBL" id="GL378429">
    <property type="protein sequence ID" value="EFJ40053.1"/>
    <property type="molecule type" value="Genomic_DNA"/>
</dbReference>
<name>Q3HTK8_VOLCA</name>